<dbReference type="GO" id="GO:0032993">
    <property type="term" value="C:protein-DNA complex"/>
    <property type="evidence" value="ECO:0007669"/>
    <property type="project" value="TreeGrafter"/>
</dbReference>
<dbReference type="EMBL" id="FMKA01000002">
    <property type="protein sequence ID" value="SCP95667.1"/>
    <property type="molecule type" value="Genomic_DNA"/>
</dbReference>
<evidence type="ECO:0000256" key="6">
    <source>
        <dbReference type="PROSITE-ProRule" id="PRU00169"/>
    </source>
</evidence>
<evidence type="ECO:0000313" key="10">
    <source>
        <dbReference type="EMBL" id="SCP95667.1"/>
    </source>
</evidence>
<dbReference type="OrthoDB" id="9802426at2"/>
<dbReference type="PROSITE" id="PS51755">
    <property type="entry name" value="OMPR_PHOB"/>
    <property type="match status" value="1"/>
</dbReference>
<dbReference type="GO" id="GO:0005829">
    <property type="term" value="C:cytosol"/>
    <property type="evidence" value="ECO:0007669"/>
    <property type="project" value="TreeGrafter"/>
</dbReference>
<dbReference type="PROSITE" id="PS50110">
    <property type="entry name" value="RESPONSE_REGULATORY"/>
    <property type="match status" value="1"/>
</dbReference>
<dbReference type="GO" id="GO:0006355">
    <property type="term" value="P:regulation of DNA-templated transcription"/>
    <property type="evidence" value="ECO:0007669"/>
    <property type="project" value="InterPro"/>
</dbReference>
<dbReference type="SMART" id="SM00448">
    <property type="entry name" value="REC"/>
    <property type="match status" value="1"/>
</dbReference>
<dbReference type="Gene3D" id="1.10.10.10">
    <property type="entry name" value="Winged helix-like DNA-binding domain superfamily/Winged helix DNA-binding domain"/>
    <property type="match status" value="1"/>
</dbReference>
<comment type="function">
    <text evidence="5">May play the central regulatory role in sporulation. It may be an element of the effector pathway responsible for the activation of sporulation genes in response to nutritional stress. Spo0A may act in concert with spo0H (a sigma factor) to control the expression of some genes that are critical to the sporulation process.</text>
</comment>
<keyword evidence="3 7" id="KW-0238">DNA-binding</keyword>
<feature type="DNA-binding region" description="OmpR/PhoB-type" evidence="7">
    <location>
        <begin position="131"/>
        <end position="230"/>
    </location>
</feature>
<evidence type="ECO:0000313" key="11">
    <source>
        <dbReference type="Proteomes" id="UP000199315"/>
    </source>
</evidence>
<proteinExistence type="predicted"/>
<dbReference type="GO" id="GO:0000976">
    <property type="term" value="F:transcription cis-regulatory region binding"/>
    <property type="evidence" value="ECO:0007669"/>
    <property type="project" value="TreeGrafter"/>
</dbReference>
<dbReference type="PANTHER" id="PTHR48111:SF50">
    <property type="entry name" value="KDP OPERON TRANSCRIPTIONAL REGULATORY PROTEIN KDPE"/>
    <property type="match status" value="1"/>
</dbReference>
<evidence type="ECO:0000259" key="9">
    <source>
        <dbReference type="PROSITE" id="PS51755"/>
    </source>
</evidence>
<name>A0A1D3TQ40_9FIRM</name>
<dbReference type="Gene3D" id="6.10.250.690">
    <property type="match status" value="1"/>
</dbReference>
<dbReference type="SMART" id="SM00862">
    <property type="entry name" value="Trans_reg_C"/>
    <property type="match status" value="1"/>
</dbReference>
<dbReference type="InterPro" id="IPR001867">
    <property type="entry name" value="OmpR/PhoB-type_DNA-bd"/>
</dbReference>
<dbReference type="Proteomes" id="UP000199315">
    <property type="component" value="Unassembled WGS sequence"/>
</dbReference>
<organism evidence="10 11">
    <name type="scientific">Anaerobium acetethylicum</name>
    <dbReference type="NCBI Taxonomy" id="1619234"/>
    <lineage>
        <taxon>Bacteria</taxon>
        <taxon>Bacillati</taxon>
        <taxon>Bacillota</taxon>
        <taxon>Clostridia</taxon>
        <taxon>Lachnospirales</taxon>
        <taxon>Lachnospiraceae</taxon>
        <taxon>Anaerobium</taxon>
    </lineage>
</organism>
<gene>
    <name evidence="10" type="ORF">SAMN05421730_1002103</name>
</gene>
<dbReference type="InterPro" id="IPR039420">
    <property type="entry name" value="WalR-like"/>
</dbReference>
<reference evidence="10 11" key="1">
    <citation type="submission" date="2016-09" db="EMBL/GenBank/DDBJ databases">
        <authorList>
            <person name="Capua I."/>
            <person name="De Benedictis P."/>
            <person name="Joannis T."/>
            <person name="Lombin L.H."/>
            <person name="Cattoli G."/>
        </authorList>
    </citation>
    <scope>NUCLEOTIDE SEQUENCE [LARGE SCALE GENOMIC DNA]</scope>
    <source>
        <strain evidence="10 11">GluBS11</strain>
    </source>
</reference>
<keyword evidence="11" id="KW-1185">Reference proteome</keyword>
<dbReference type="CDD" id="cd00383">
    <property type="entry name" value="trans_reg_C"/>
    <property type="match status" value="1"/>
</dbReference>
<feature type="modified residue" description="4-aspartylphosphate" evidence="6">
    <location>
        <position position="55"/>
    </location>
</feature>
<evidence type="ECO:0000256" key="1">
    <source>
        <dbReference type="ARBA" id="ARBA00018672"/>
    </source>
</evidence>
<dbReference type="InterPro" id="IPR036388">
    <property type="entry name" value="WH-like_DNA-bd_sf"/>
</dbReference>
<dbReference type="Gene3D" id="3.40.50.2300">
    <property type="match status" value="1"/>
</dbReference>
<dbReference type="InterPro" id="IPR011006">
    <property type="entry name" value="CheY-like_superfamily"/>
</dbReference>
<dbReference type="InterPro" id="IPR001789">
    <property type="entry name" value="Sig_transdc_resp-reg_receiver"/>
</dbReference>
<evidence type="ECO:0000256" key="4">
    <source>
        <dbReference type="ARBA" id="ARBA00023163"/>
    </source>
</evidence>
<evidence type="ECO:0000256" key="5">
    <source>
        <dbReference type="ARBA" id="ARBA00024867"/>
    </source>
</evidence>
<dbReference type="RefSeq" id="WP_091230199.1">
    <property type="nucleotide sequence ID" value="NZ_FMKA01000002.1"/>
</dbReference>
<feature type="domain" description="OmpR/PhoB-type" evidence="9">
    <location>
        <begin position="131"/>
        <end position="230"/>
    </location>
</feature>
<keyword evidence="2" id="KW-0805">Transcription regulation</keyword>
<keyword evidence="4" id="KW-0804">Transcription</keyword>
<evidence type="ECO:0000256" key="3">
    <source>
        <dbReference type="ARBA" id="ARBA00023125"/>
    </source>
</evidence>
<accession>A0A1D3TQ40</accession>
<dbReference type="CDD" id="cd17620">
    <property type="entry name" value="REC_OmpR_KdpE-like"/>
    <property type="match status" value="1"/>
</dbReference>
<feature type="domain" description="Response regulatory" evidence="8">
    <location>
        <begin position="6"/>
        <end position="119"/>
    </location>
</feature>
<dbReference type="AlphaFoldDB" id="A0A1D3TQ40"/>
<keyword evidence="6" id="KW-0597">Phosphoprotein</keyword>
<dbReference type="STRING" id="1619234.SAMN05421730_1002103"/>
<dbReference type="PANTHER" id="PTHR48111">
    <property type="entry name" value="REGULATOR OF RPOS"/>
    <property type="match status" value="1"/>
</dbReference>
<protein>
    <recommendedName>
        <fullName evidence="1">Stage 0 sporulation protein A homolog</fullName>
    </recommendedName>
</protein>
<evidence type="ECO:0000259" key="8">
    <source>
        <dbReference type="PROSITE" id="PS50110"/>
    </source>
</evidence>
<dbReference type="SUPFAM" id="SSF52172">
    <property type="entry name" value="CheY-like"/>
    <property type="match status" value="1"/>
</dbReference>
<dbReference type="Pfam" id="PF00486">
    <property type="entry name" value="Trans_reg_C"/>
    <property type="match status" value="1"/>
</dbReference>
<dbReference type="GO" id="GO:0000156">
    <property type="term" value="F:phosphorelay response regulator activity"/>
    <property type="evidence" value="ECO:0007669"/>
    <property type="project" value="TreeGrafter"/>
</dbReference>
<dbReference type="Pfam" id="PF00072">
    <property type="entry name" value="Response_reg"/>
    <property type="match status" value="1"/>
</dbReference>
<evidence type="ECO:0000256" key="2">
    <source>
        <dbReference type="ARBA" id="ARBA00023015"/>
    </source>
</evidence>
<sequence length="232" mass="25904">MHYKSSVLIIEDEPVICDFIAASLAANSYKAIKCATGKDGLSMIASHCPDIILLDLGLPDMDGLQVLKEIRTWSGIPVIVVSARTQEHEKVQALDFGADDYITKPFGTSELMARIRAALRRNAKSASSNSSNFFQVRDMVIDFEKRSILLEGNKVHLTQNEYKLVSLLAKNAGKVLTYEYLITQIWGPNSPTSNQILRVNMANIRRKIESNPADPKYIFTEIGVGYYMADDR</sequence>
<evidence type="ECO:0000256" key="7">
    <source>
        <dbReference type="PROSITE-ProRule" id="PRU01091"/>
    </source>
</evidence>